<reference evidence="2" key="1">
    <citation type="journal article" date="2021" name="PeerJ">
        <title>Extensive microbial diversity within the chicken gut microbiome revealed by metagenomics and culture.</title>
        <authorList>
            <person name="Gilroy R."/>
            <person name="Ravi A."/>
            <person name="Getino M."/>
            <person name="Pursley I."/>
            <person name="Horton D.L."/>
            <person name="Alikhan N.F."/>
            <person name="Baker D."/>
            <person name="Gharbi K."/>
            <person name="Hall N."/>
            <person name="Watson M."/>
            <person name="Adriaenssens E.M."/>
            <person name="Foster-Nyarko E."/>
            <person name="Jarju S."/>
            <person name="Secka A."/>
            <person name="Antonio M."/>
            <person name="Oren A."/>
            <person name="Chaudhuri R.R."/>
            <person name="La Ragione R."/>
            <person name="Hildebrand F."/>
            <person name="Pallen M.J."/>
        </authorList>
    </citation>
    <scope>NUCLEOTIDE SEQUENCE</scope>
    <source>
        <strain evidence="2">ChiGjej4B4-12881</strain>
    </source>
</reference>
<dbReference type="PROSITE" id="PS51186">
    <property type="entry name" value="GNAT"/>
    <property type="match status" value="1"/>
</dbReference>
<sequence>MELTFYTYRKADILEMMDIWNDILEDGMAFPGTELYDLERFEAMLGEQTAATCLAVDGRLAGYYILHPNNIGRCGHVANASYAMKKEFRGRGLGKHLVSRSLEEAGELGFRGMQFNAVVAGNTAALRIYRQAGFETVGMIPGGFRLKDGSYSDMYVLYRSLL</sequence>
<keyword evidence="2" id="KW-0808">Transferase</keyword>
<keyword evidence="2" id="KW-0012">Acyltransferase</keyword>
<dbReference type="CDD" id="cd04301">
    <property type="entry name" value="NAT_SF"/>
    <property type="match status" value="1"/>
</dbReference>
<comment type="caution">
    <text evidence="2">The sequence shown here is derived from an EMBL/GenBank/DDBJ whole genome shotgun (WGS) entry which is preliminary data.</text>
</comment>
<name>A0A9D1W5Y7_9FIRM</name>
<evidence type="ECO:0000259" key="1">
    <source>
        <dbReference type="PROSITE" id="PS51186"/>
    </source>
</evidence>
<dbReference type="InterPro" id="IPR016181">
    <property type="entry name" value="Acyl_CoA_acyltransferase"/>
</dbReference>
<evidence type="ECO:0000313" key="2">
    <source>
        <dbReference type="EMBL" id="HIX52962.1"/>
    </source>
</evidence>
<dbReference type="Pfam" id="PF00583">
    <property type="entry name" value="Acetyltransf_1"/>
    <property type="match status" value="1"/>
</dbReference>
<accession>A0A9D1W5Y7</accession>
<dbReference type="EMBL" id="DXEU01000165">
    <property type="protein sequence ID" value="HIX52962.1"/>
    <property type="molecule type" value="Genomic_DNA"/>
</dbReference>
<dbReference type="EC" id="2.3.1.-" evidence="2"/>
<gene>
    <name evidence="2" type="ORF">IAA28_09180</name>
</gene>
<dbReference type="Gene3D" id="3.40.630.30">
    <property type="match status" value="1"/>
</dbReference>
<dbReference type="InterPro" id="IPR000182">
    <property type="entry name" value="GNAT_dom"/>
</dbReference>
<feature type="domain" description="N-acetyltransferase" evidence="1">
    <location>
        <begin position="3"/>
        <end position="162"/>
    </location>
</feature>
<organism evidence="2 3">
    <name type="scientific">Candidatus Lachnoclostridium stercoripullorum</name>
    <dbReference type="NCBI Taxonomy" id="2838635"/>
    <lineage>
        <taxon>Bacteria</taxon>
        <taxon>Bacillati</taxon>
        <taxon>Bacillota</taxon>
        <taxon>Clostridia</taxon>
        <taxon>Lachnospirales</taxon>
        <taxon>Lachnospiraceae</taxon>
    </lineage>
</organism>
<dbReference type="InterPro" id="IPR052742">
    <property type="entry name" value="Mito_N-acetyltransferase"/>
</dbReference>
<reference evidence="2" key="2">
    <citation type="submission" date="2021-04" db="EMBL/GenBank/DDBJ databases">
        <authorList>
            <person name="Gilroy R."/>
        </authorList>
    </citation>
    <scope>NUCLEOTIDE SEQUENCE</scope>
    <source>
        <strain evidence="2">ChiGjej4B4-12881</strain>
    </source>
</reference>
<dbReference type="GO" id="GO:0016747">
    <property type="term" value="F:acyltransferase activity, transferring groups other than amino-acyl groups"/>
    <property type="evidence" value="ECO:0007669"/>
    <property type="project" value="InterPro"/>
</dbReference>
<dbReference type="SUPFAM" id="SSF55729">
    <property type="entry name" value="Acyl-CoA N-acyltransferases (Nat)"/>
    <property type="match status" value="1"/>
</dbReference>
<dbReference type="PANTHER" id="PTHR43138:SF1">
    <property type="entry name" value="N-ACETYLTRANSFERASE ACA1"/>
    <property type="match status" value="1"/>
</dbReference>
<protein>
    <submittedName>
        <fullName evidence="2">GNAT family N-acetyltransferase</fullName>
        <ecNumber evidence="2">2.3.1.-</ecNumber>
    </submittedName>
</protein>
<dbReference type="Proteomes" id="UP000886780">
    <property type="component" value="Unassembled WGS sequence"/>
</dbReference>
<dbReference type="AlphaFoldDB" id="A0A9D1W5Y7"/>
<proteinExistence type="predicted"/>
<evidence type="ECO:0000313" key="3">
    <source>
        <dbReference type="Proteomes" id="UP000886780"/>
    </source>
</evidence>
<dbReference type="PANTHER" id="PTHR43138">
    <property type="entry name" value="ACETYLTRANSFERASE, GNAT FAMILY"/>
    <property type="match status" value="1"/>
</dbReference>